<dbReference type="RefSeq" id="WP_171715915.1">
    <property type="nucleotide sequence ID" value="NZ_WHOB01000016.1"/>
</dbReference>
<evidence type="ECO:0000313" key="3">
    <source>
        <dbReference type="Proteomes" id="UP000596857"/>
    </source>
</evidence>
<dbReference type="PANTHER" id="PTHR38032">
    <property type="entry name" value="POLYMERASE-RELATED"/>
    <property type="match status" value="1"/>
</dbReference>
<evidence type="ECO:0000259" key="1">
    <source>
        <dbReference type="Pfam" id="PF20250"/>
    </source>
</evidence>
<sequence>MPHRMSEKYLNELIDQLEIEEASPADNLSLSVQASDKHDRNGIIIVQNNQLFITPPLPGGKPAILSAVSPVVLKVNNVQVTGPVQVESADSITWFIQEPPPFEITVSEDRLKAFFTLHHVNQYAWNLVNSPATGNLILKAEIDTSILLSTLSIEQIIADFEKRRISHNLNIPMLYVELNNPTYQPLCVVEGRPPIPGTDAKLDLFFAENIENAFNESEGSVDFRNHLRIPSAKQGDVIARKHLPSEGIPGYDVYGSILPAAPPQDIKVVAKEHTLLLPNYEITALKEGRPRMTGNKVKYFDISTAYIVPGNVNIQTGNIVFSGDVIVYQDVEDNMIIESLGNVYIYGNVYNSTITATGSILVRGNVVNSQLYSGYFGVMYNRLYNLSRQLLEEGNLLRDAANLLAEKVESRHQTVKYGQVILLLMESKYKKIPDLIRDLQAVFANIKLTYHHDNEQLKRMLDVFLRPTQFIDFFSDAVLASFLKLLKDLYSGVARMQEVKVRVDIPQCHKSIIKSNGDIYIHKDGILQSELLSSGDITFLMKDAVCRGSQLEAAGTLTTQIVGGESSANSSLKAGRKIIIRKMYAGRVTVGRYSEEIIEPVEDMIYTPQSLQRLR</sequence>
<protein>
    <submittedName>
        <fullName evidence="2">DUF342 domain-containing protein</fullName>
    </submittedName>
</protein>
<keyword evidence="3" id="KW-1185">Reference proteome</keyword>
<dbReference type="EMBL" id="WHOB01000016">
    <property type="protein sequence ID" value="NOU77654.1"/>
    <property type="molecule type" value="Genomic_DNA"/>
</dbReference>
<dbReference type="Proteomes" id="UP000596857">
    <property type="component" value="Unassembled WGS sequence"/>
</dbReference>
<dbReference type="PANTHER" id="PTHR38032:SF1">
    <property type="entry name" value="RNA-BINDING PROTEIN KHPB N-TERMINAL DOMAIN-CONTAINING PROTEIN"/>
    <property type="match status" value="1"/>
</dbReference>
<name>A0ABX1YAV9_9BACL</name>
<feature type="domain" description="Flagellar Assembly Protein A N-terminal region" evidence="1">
    <location>
        <begin position="102"/>
        <end position="294"/>
    </location>
</feature>
<reference evidence="2 3" key="1">
    <citation type="submission" date="2019-10" db="EMBL/GenBank/DDBJ databases">
        <title>Description of Paenibacillus terricola sp. nov.</title>
        <authorList>
            <person name="Carlier A."/>
            <person name="Qi S."/>
        </authorList>
    </citation>
    <scope>NUCLEOTIDE SEQUENCE [LARGE SCALE GENOMIC DNA]</scope>
    <source>
        <strain evidence="2 3">LMG 31459</strain>
    </source>
</reference>
<proteinExistence type="predicted"/>
<dbReference type="Pfam" id="PF20250">
    <property type="entry name" value="FapA_N"/>
    <property type="match status" value="1"/>
</dbReference>
<dbReference type="InterPro" id="IPR046866">
    <property type="entry name" value="FapA_N"/>
</dbReference>
<dbReference type="InterPro" id="IPR046865">
    <property type="entry name" value="FapA_b_solenoid"/>
</dbReference>
<gene>
    <name evidence="2" type="ORF">GC101_02055</name>
</gene>
<dbReference type="InterPro" id="IPR005646">
    <property type="entry name" value="FapA"/>
</dbReference>
<dbReference type="Pfam" id="PF03961">
    <property type="entry name" value="FapA"/>
    <property type="match status" value="1"/>
</dbReference>
<accession>A0ABX1YAV9</accession>
<comment type="caution">
    <text evidence="2">The sequence shown here is derived from an EMBL/GenBank/DDBJ whole genome shotgun (WGS) entry which is preliminary data.</text>
</comment>
<evidence type="ECO:0000313" key="2">
    <source>
        <dbReference type="EMBL" id="NOU77654.1"/>
    </source>
</evidence>
<organism evidence="2 3">
    <name type="scientific">Paenibacillus phytohabitans</name>
    <dbReference type="NCBI Taxonomy" id="2654978"/>
    <lineage>
        <taxon>Bacteria</taxon>
        <taxon>Bacillati</taxon>
        <taxon>Bacillota</taxon>
        <taxon>Bacilli</taxon>
        <taxon>Bacillales</taxon>
        <taxon>Paenibacillaceae</taxon>
        <taxon>Paenibacillus</taxon>
    </lineage>
</organism>